<reference evidence="2" key="1">
    <citation type="submission" date="2020-08" db="EMBL/GenBank/DDBJ databases">
        <title>Novel species isolated from subtropical streams in China.</title>
        <authorList>
            <person name="Lu H."/>
        </authorList>
    </citation>
    <scope>NUCLEOTIDE SEQUENCE</scope>
    <source>
        <strain evidence="2">LX22W</strain>
    </source>
</reference>
<keyword evidence="3" id="KW-1185">Reference proteome</keyword>
<dbReference type="Pfam" id="PF19268">
    <property type="entry name" value="CIS_TMP"/>
    <property type="match status" value="2"/>
</dbReference>
<comment type="caution">
    <text evidence="2">The sequence shown here is derived from an EMBL/GenBank/DDBJ whole genome shotgun (WGS) entry which is preliminary data.</text>
</comment>
<feature type="coiled-coil region" evidence="1">
    <location>
        <begin position="1704"/>
        <end position="1738"/>
    </location>
</feature>
<proteinExistence type="predicted"/>
<evidence type="ECO:0000313" key="3">
    <source>
        <dbReference type="Proteomes" id="UP000627446"/>
    </source>
</evidence>
<dbReference type="EMBL" id="JACOFZ010000013">
    <property type="protein sequence ID" value="MBC3883343.1"/>
    <property type="molecule type" value="Genomic_DNA"/>
</dbReference>
<name>A0A923HSU3_9BURK</name>
<protein>
    <submittedName>
        <fullName evidence="2">Uncharacterized protein</fullName>
    </submittedName>
</protein>
<evidence type="ECO:0000313" key="2">
    <source>
        <dbReference type="EMBL" id="MBC3883343.1"/>
    </source>
</evidence>
<dbReference type="InterPro" id="IPR045538">
    <property type="entry name" value="CIS_TMP"/>
</dbReference>
<sequence length="1912" mass="217835">MTTHAIHALTFDLSVDTTDRDGARYAHWIQSMLLPIIDEVVAQQALQANIDQHHIARIQKLELDLGDVSVEMSEMEIGRRLRAQLSAALFEQLGLNRQAKERVAEEMDESQNELLQFLKEGRISWEKSGNSRHGHKSLVQEAINSPRFTELLDGLSRQPQQLLRLVRQFDHSDLFLLLRQKMRTWANEEKELCLDWLSLELSMHDQKPSYIENLWLFMFQRDTSNRSRFNELSKDWYQQLGQDPAKTMSDYETTIDQAQTLTRLGRLGEQECKETLRKLHQHLKVYEPKRSNQPTAVDLAVDSLQSIFSALNTNDFASLRTHWSAILYHLPQTLRSLHQSHWPSWLHHLDTVSALELVSVLQPQCQWVVEKLVAQAKTKSSPDEYQALVQYALPMPADSLNATDLISVWEEALQSPLALRLLNNQLQAFAIEFAEEHRHAPATNAQLTQNQTQAVSDELIQAEASRAEIKQAIAQFGNRQCERLASSVDNATLLKWSSLLLPHLNALLTDLFGNKQTIATILGVKESDLLNLVWRNALAHNQEFVSAQHMLTAVLQLNKVHQHFDDETRRQQAMIANLQTALTSTSQQFKETLNNLQLASPTPLTESAKTILASIKQFQNLSASERLDLVAKLNLEQKLAIVDTLRPDLAKVLRELVRHPELLREWLRSALPNIDSSTLELQHGLLHYVLAHPTQQRRHIGRSNIREEITSALASVTRLNNNSINEAFELAPSSSLEERLRKALPTVLPIVQSSGLDRASSRINDHSDINTTNRDFDSLVKPQVRPQLLRDFRDWQQGRLSLQELALEVQELRQVLQWWVNQASNLTDELRASFLDQAFNACDRCYSPTRLLESILETVRSRMDLSISELEELLAWELNTQQQASRIDQLRSQSPSNLSASEFDFLLDDEFIVPNNKAQTAAAGTDSDRALEVDLARIEQEWATGISWLDIKKSIQALLFSANAEQLHVDDLHRLLKLYGQRAMQAHEYAEAFLHSVEKHALRASNPRQFLHLSLQCLVSDQEIDLEEMLFRDQFKTDTKRDTTSSARNLLQKLEELLAVSKVDDAADQHFRAWMRFLQQDNVRRYLDLYLSDVIQRVQTSSLSFSELQRSIIAQETRAHLMQASPIQILALLRAVVQYEAQHQTEVVAPLLLSHFGLTPDLLPYLLEDTDNRRALKQALELGLDRTDQTKQVHAPNTTMQGKDATTSIHSPLPKGWREALPQLLAEAFLAANLNKLDLVWQELTRHHQQDLLQAQKRYLHQTNTRDRLLRSESHEKLLDLVAAFSLPVKELLIDLRAAGSSMIKIWRLSLSEEQLFSALLNKTYHELFTTQLVQKTTAQHLVHLLQAMRFWPKETQTQALYLRALYFSLGDSKTSLLYESLGSLCHQDRVASLLTISKAQYDDHDASFKQIEDSKISNQILTSTLIDGDNTAPTQNLFTSPWEALEATFQAELETTSLLQTQSFSVDSLLNQAVAAISSSFDADARTLMWSKLAKYLSSEEETVDNTEAGLYLAEQMRSLREKREAQGDPSAADSALTVDATAPNSQLERLAILLRSNAPLLQTEKLWIRLCIEHIISSSAQVLHRLEKLLSEKAVIERLVEAVDTVNLEFLFHRCHPRLHQHVHALCRAIEETQQWKLYEANGFLSTQAWRAIYWAMKEPGASQSALSFSKGVLNTLSENDDAANTNTEGLDTKQRLRDLLAYAKEQRAQEIRKRLAEEEEKKRALQSIKKKARLLGEEEEIPYGESNVLNAGMVIIAPYIQRLFNILELTRDGTFVNDGAAERAVHILQYVVTGEQATPEYRLALNKLLCGIHGGVPIIASIDITDHEINVTEQMLMGVIANWSALGKTSIAGLRQTFLVREGQLSFVDESWQLRIPSSSFDMLLDRLPWSFAMIKFPWMRAPLHVTWR</sequence>
<organism evidence="2 3">
    <name type="scientific">Undibacterium nitidum</name>
    <dbReference type="NCBI Taxonomy" id="2762298"/>
    <lineage>
        <taxon>Bacteria</taxon>
        <taxon>Pseudomonadati</taxon>
        <taxon>Pseudomonadota</taxon>
        <taxon>Betaproteobacteria</taxon>
        <taxon>Burkholderiales</taxon>
        <taxon>Oxalobacteraceae</taxon>
        <taxon>Undibacterium</taxon>
    </lineage>
</organism>
<dbReference type="Proteomes" id="UP000627446">
    <property type="component" value="Unassembled WGS sequence"/>
</dbReference>
<evidence type="ECO:0000256" key="1">
    <source>
        <dbReference type="SAM" id="Coils"/>
    </source>
</evidence>
<accession>A0A923HSU3</accession>
<gene>
    <name evidence="2" type="ORF">H8K36_18270</name>
</gene>
<dbReference type="RefSeq" id="WP_186917963.1">
    <property type="nucleotide sequence ID" value="NZ_JACOFZ010000013.1"/>
</dbReference>
<keyword evidence="1" id="KW-0175">Coiled coil</keyword>